<dbReference type="RefSeq" id="WP_161004618.1">
    <property type="nucleotide sequence ID" value="NZ_WWCN01000001.1"/>
</dbReference>
<dbReference type="AlphaFoldDB" id="A0A6L8K1I1"/>
<dbReference type="NCBIfam" id="TIGR00254">
    <property type="entry name" value="GGDEF"/>
    <property type="match status" value="1"/>
</dbReference>
<name>A0A6L8K1I1_9BURK</name>
<dbReference type="EMBL" id="WWCN01000001">
    <property type="protein sequence ID" value="MYM21050.1"/>
    <property type="molecule type" value="Genomic_DNA"/>
</dbReference>
<dbReference type="SUPFAM" id="SSF55073">
    <property type="entry name" value="Nucleotide cyclase"/>
    <property type="match status" value="1"/>
</dbReference>
<dbReference type="InterPro" id="IPR052163">
    <property type="entry name" value="DGC-Regulatory_Protein"/>
</dbReference>
<evidence type="ECO:0000259" key="2">
    <source>
        <dbReference type="PROSITE" id="PS50887"/>
    </source>
</evidence>
<dbReference type="SUPFAM" id="SSF55785">
    <property type="entry name" value="PYP-like sensor domain (PAS domain)"/>
    <property type="match status" value="1"/>
</dbReference>
<evidence type="ECO:0000313" key="4">
    <source>
        <dbReference type="Proteomes" id="UP000479335"/>
    </source>
</evidence>
<dbReference type="CDD" id="cd00130">
    <property type="entry name" value="PAS"/>
    <property type="match status" value="1"/>
</dbReference>
<feature type="domain" description="GGDEF" evidence="2">
    <location>
        <begin position="266"/>
        <end position="402"/>
    </location>
</feature>
<sequence length="403" mass="44128">MEKTLQDLAALLLDVVFLVREDGQIAFVNPACTAVLGYAPDEMIGRVIQDFIHPDDLLRTRTEMAQVASGRPGYGFENRYLRKDGAAIHFQWTAFWSVQDKLRIGVARDISERKRSEARQAALLALSTAAHQADSPASMFSAFDLTLRDLLPLRRLAVVLEPDGRLAYLSDGAGWAETDHWHAVTMSTPGAAFGQLRLELAGGLQAVEHELLQFAASQAAAAIERFALQADLAHAARYDELTGLPNRRLFQDRMRLALARSRRDQVGGAVLFIDLDDFKSVNDQHGHAVGDQLLRTVAQRIKSCVREADTVARLGGDEFVVLLEEVGSLPQVQRVADKIRKTLAAPLALGGVALPVSASIGLAMYPQQGEAMDDLMRHADQAMYAAKALRKRGLSGAELRTEV</sequence>
<dbReference type="InterPro" id="IPR000160">
    <property type="entry name" value="GGDEF_dom"/>
</dbReference>
<dbReference type="Gene3D" id="3.30.70.270">
    <property type="match status" value="1"/>
</dbReference>
<dbReference type="GO" id="GO:0003824">
    <property type="term" value="F:catalytic activity"/>
    <property type="evidence" value="ECO:0007669"/>
    <property type="project" value="UniProtKB-ARBA"/>
</dbReference>
<dbReference type="InterPro" id="IPR029787">
    <property type="entry name" value="Nucleotide_cyclase"/>
</dbReference>
<dbReference type="SMART" id="SM00267">
    <property type="entry name" value="GGDEF"/>
    <property type="match status" value="1"/>
</dbReference>
<keyword evidence="4" id="KW-1185">Reference proteome</keyword>
<evidence type="ECO:0000313" key="3">
    <source>
        <dbReference type="EMBL" id="MYM21050.1"/>
    </source>
</evidence>
<dbReference type="InterPro" id="IPR013655">
    <property type="entry name" value="PAS_fold_3"/>
</dbReference>
<gene>
    <name evidence="3" type="ORF">GTP46_00100</name>
</gene>
<proteinExistence type="predicted"/>
<dbReference type="FunFam" id="3.30.70.270:FF:000001">
    <property type="entry name" value="Diguanylate cyclase domain protein"/>
    <property type="match status" value="1"/>
</dbReference>
<dbReference type="PROSITE" id="PS50112">
    <property type="entry name" value="PAS"/>
    <property type="match status" value="1"/>
</dbReference>
<evidence type="ECO:0000259" key="1">
    <source>
        <dbReference type="PROSITE" id="PS50112"/>
    </source>
</evidence>
<dbReference type="PROSITE" id="PS50887">
    <property type="entry name" value="GGDEF"/>
    <property type="match status" value="1"/>
</dbReference>
<organism evidence="3 4">
    <name type="scientific">Duganella flavida</name>
    <dbReference type="NCBI Taxonomy" id="2692175"/>
    <lineage>
        <taxon>Bacteria</taxon>
        <taxon>Pseudomonadati</taxon>
        <taxon>Pseudomonadota</taxon>
        <taxon>Betaproteobacteria</taxon>
        <taxon>Burkholderiales</taxon>
        <taxon>Oxalobacteraceae</taxon>
        <taxon>Telluria group</taxon>
        <taxon>Duganella</taxon>
    </lineage>
</organism>
<dbReference type="PANTHER" id="PTHR46663:SF3">
    <property type="entry name" value="SLL0267 PROTEIN"/>
    <property type="match status" value="1"/>
</dbReference>
<accession>A0A6L8K1I1</accession>
<dbReference type="Proteomes" id="UP000479335">
    <property type="component" value="Unassembled WGS sequence"/>
</dbReference>
<dbReference type="InterPro" id="IPR043128">
    <property type="entry name" value="Rev_trsase/Diguanyl_cyclase"/>
</dbReference>
<dbReference type="SMART" id="SM00091">
    <property type="entry name" value="PAS"/>
    <property type="match status" value="1"/>
</dbReference>
<dbReference type="PANTHER" id="PTHR46663">
    <property type="entry name" value="DIGUANYLATE CYCLASE DGCT-RELATED"/>
    <property type="match status" value="1"/>
</dbReference>
<comment type="caution">
    <text evidence="3">The sequence shown here is derived from an EMBL/GenBank/DDBJ whole genome shotgun (WGS) entry which is preliminary data.</text>
</comment>
<protein>
    <submittedName>
        <fullName evidence="3">Diguanylate cyclase</fullName>
    </submittedName>
</protein>
<reference evidence="3 4" key="1">
    <citation type="submission" date="2019-12" db="EMBL/GenBank/DDBJ databases">
        <title>Novel species isolated from a subtropical stream in China.</title>
        <authorList>
            <person name="Lu H."/>
        </authorList>
    </citation>
    <scope>NUCLEOTIDE SEQUENCE [LARGE SCALE GENOMIC DNA]</scope>
    <source>
        <strain evidence="3 4">FT135W</strain>
    </source>
</reference>
<dbReference type="Pfam" id="PF08447">
    <property type="entry name" value="PAS_3"/>
    <property type="match status" value="1"/>
</dbReference>
<feature type="domain" description="PAS" evidence="1">
    <location>
        <begin position="1"/>
        <end position="71"/>
    </location>
</feature>
<dbReference type="CDD" id="cd01949">
    <property type="entry name" value="GGDEF"/>
    <property type="match status" value="1"/>
</dbReference>
<dbReference type="InterPro" id="IPR000014">
    <property type="entry name" value="PAS"/>
</dbReference>
<dbReference type="Pfam" id="PF00990">
    <property type="entry name" value="GGDEF"/>
    <property type="match status" value="1"/>
</dbReference>
<dbReference type="Gene3D" id="3.30.450.20">
    <property type="entry name" value="PAS domain"/>
    <property type="match status" value="1"/>
</dbReference>
<dbReference type="InterPro" id="IPR035965">
    <property type="entry name" value="PAS-like_dom_sf"/>
</dbReference>
<dbReference type="NCBIfam" id="TIGR00229">
    <property type="entry name" value="sensory_box"/>
    <property type="match status" value="1"/>
</dbReference>